<evidence type="ECO:0000256" key="1">
    <source>
        <dbReference type="SAM" id="MobiDB-lite"/>
    </source>
</evidence>
<feature type="compositionally biased region" description="Polar residues" evidence="1">
    <location>
        <begin position="57"/>
        <end position="71"/>
    </location>
</feature>
<gene>
    <name evidence="2" type="ORF">Moror_15872</name>
</gene>
<keyword evidence="3" id="KW-1185">Reference proteome</keyword>
<organism evidence="2 3">
    <name type="scientific">Moniliophthora roreri (strain MCA 2997)</name>
    <name type="common">Cocoa frosty pod rot fungus</name>
    <name type="synonym">Crinipellis roreri</name>
    <dbReference type="NCBI Taxonomy" id="1381753"/>
    <lineage>
        <taxon>Eukaryota</taxon>
        <taxon>Fungi</taxon>
        <taxon>Dikarya</taxon>
        <taxon>Basidiomycota</taxon>
        <taxon>Agaricomycotina</taxon>
        <taxon>Agaricomycetes</taxon>
        <taxon>Agaricomycetidae</taxon>
        <taxon>Agaricales</taxon>
        <taxon>Marasmiineae</taxon>
        <taxon>Marasmiaceae</taxon>
        <taxon>Moniliophthora</taxon>
    </lineage>
</organism>
<accession>V2WK59</accession>
<protein>
    <submittedName>
        <fullName evidence="2">Uncharacterized protein</fullName>
    </submittedName>
</protein>
<sequence length="141" mass="15469">MAGRRCGAKCSHESSDDDADVSDSTRSHSGHHHSKKRAKSNASAVWAILEHAGRATTSFQATNNKSNQNFHSNKGKKKQKTKSGSSTSMSTSTVTASKKNKGKKVVHLEPEPLRFGRIYIFTDGLHVESTKMGREFFFGTK</sequence>
<reference evidence="2 3" key="1">
    <citation type="journal article" date="2014" name="BMC Genomics">
        <title>Genome and secretome analysis of the hemibiotrophic fungal pathogen, Moniliophthora roreri, which causes frosty pod rot disease of cacao: mechanisms of the biotrophic and necrotrophic phases.</title>
        <authorList>
            <person name="Meinhardt L.W."/>
            <person name="Costa G.G.L."/>
            <person name="Thomazella D.P.T."/>
            <person name="Teixeira P.J.P.L."/>
            <person name="Carazzolle M.F."/>
            <person name="Schuster S.C."/>
            <person name="Carlson J.E."/>
            <person name="Guiltinan M.J."/>
            <person name="Mieczkowski P."/>
            <person name="Farmer A."/>
            <person name="Ramaraj T."/>
            <person name="Crozier J."/>
            <person name="Davis R.E."/>
            <person name="Shao J."/>
            <person name="Melnick R.L."/>
            <person name="Pereira G.A.G."/>
            <person name="Bailey B.A."/>
        </authorList>
    </citation>
    <scope>NUCLEOTIDE SEQUENCE [LARGE SCALE GENOMIC DNA]</scope>
    <source>
        <strain evidence="2 3">MCA 2997</strain>
    </source>
</reference>
<feature type="compositionally biased region" description="Basic residues" evidence="1">
    <location>
        <begin position="28"/>
        <end position="39"/>
    </location>
</feature>
<dbReference type="Proteomes" id="UP000017559">
    <property type="component" value="Unassembled WGS sequence"/>
</dbReference>
<dbReference type="AlphaFoldDB" id="V2WK59"/>
<dbReference type="EMBL" id="AWSO01002825">
    <property type="protein sequence ID" value="ESK80936.1"/>
    <property type="molecule type" value="Genomic_DNA"/>
</dbReference>
<comment type="caution">
    <text evidence="2">The sequence shown here is derived from an EMBL/GenBank/DDBJ whole genome shotgun (WGS) entry which is preliminary data.</text>
</comment>
<dbReference type="KEGG" id="mrr:Moror_15872"/>
<name>V2WK59_MONRO</name>
<feature type="compositionally biased region" description="Low complexity" evidence="1">
    <location>
        <begin position="82"/>
        <end position="97"/>
    </location>
</feature>
<evidence type="ECO:0000313" key="3">
    <source>
        <dbReference type="Proteomes" id="UP000017559"/>
    </source>
</evidence>
<proteinExistence type="predicted"/>
<evidence type="ECO:0000313" key="2">
    <source>
        <dbReference type="EMBL" id="ESK80936.1"/>
    </source>
</evidence>
<dbReference type="HOGENOM" id="CLU_1825789_0_0_1"/>
<feature type="region of interest" description="Disordered" evidence="1">
    <location>
        <begin position="57"/>
        <end position="105"/>
    </location>
</feature>
<feature type="region of interest" description="Disordered" evidence="1">
    <location>
        <begin position="1"/>
        <end position="41"/>
    </location>
</feature>